<evidence type="ECO:0000313" key="2">
    <source>
        <dbReference type="Proteomes" id="UP000766486"/>
    </source>
</evidence>
<reference evidence="1 2" key="1">
    <citation type="submission" date="2019-06" db="EMBL/GenBank/DDBJ databases">
        <authorList>
            <person name="Broberg M."/>
        </authorList>
    </citation>
    <scope>NUCLEOTIDE SEQUENCE [LARGE SCALE GENOMIC DNA]</scope>
</reference>
<comment type="caution">
    <text evidence="1">The sequence shown here is derived from an EMBL/GenBank/DDBJ whole genome shotgun (WGS) entry which is preliminary data.</text>
</comment>
<dbReference type="Proteomes" id="UP000766486">
    <property type="component" value="Unassembled WGS sequence"/>
</dbReference>
<accession>A0ABY6UYA8</accession>
<keyword evidence="2" id="KW-1185">Reference proteome</keyword>
<proteinExistence type="predicted"/>
<dbReference type="EMBL" id="CABFNS010000928">
    <property type="protein sequence ID" value="VUC36431.1"/>
    <property type="molecule type" value="Genomic_DNA"/>
</dbReference>
<evidence type="ECO:0008006" key="3">
    <source>
        <dbReference type="Google" id="ProtNLM"/>
    </source>
</evidence>
<organism evidence="1 2">
    <name type="scientific">Bionectria ochroleuca</name>
    <name type="common">Gliocladium roseum</name>
    <dbReference type="NCBI Taxonomy" id="29856"/>
    <lineage>
        <taxon>Eukaryota</taxon>
        <taxon>Fungi</taxon>
        <taxon>Dikarya</taxon>
        <taxon>Ascomycota</taxon>
        <taxon>Pezizomycotina</taxon>
        <taxon>Sordariomycetes</taxon>
        <taxon>Hypocreomycetidae</taxon>
        <taxon>Hypocreales</taxon>
        <taxon>Bionectriaceae</taxon>
        <taxon>Clonostachys</taxon>
    </lineage>
</organism>
<evidence type="ECO:0000313" key="1">
    <source>
        <dbReference type="EMBL" id="VUC36431.1"/>
    </source>
</evidence>
<gene>
    <name evidence="1" type="ORF">CLO192961_LOCUS441346</name>
</gene>
<sequence length="277" mass="30990">MACLSRKLKRIGDVKQHINRRHLNDIIQCSTCSLTFSSSLDRDEHVNLSLCSSLASHNREKSIPERLRARAPRGMPPTAMYSDLCDILFGKQEKLLEPYLGPILLESNALLWEFWRSEKASLVQTVVKDRSAFTTSGDLSIMVFDIVEQLRVRFDQHAKSLRLGEPSSTLASTTVPNTQQEILHSGSFPMQISSYNQISDVLFESHLPATEGPHNSISLLHNEGTVMSVNDETFSNMIGSHNGISPLGQDEHHASTEIVFGPEESLSTNPEYDFSFM</sequence>
<name>A0ABY6UYA8_BIOOC</name>
<protein>
    <recommendedName>
        <fullName evidence="3">C2H2-type domain-containing protein</fullName>
    </recommendedName>
</protein>